<dbReference type="AlphaFoldDB" id="A0A9W5YDB4"/>
<evidence type="ECO:0000256" key="1">
    <source>
        <dbReference type="SAM" id="Coils"/>
    </source>
</evidence>
<feature type="coiled-coil region" evidence="1">
    <location>
        <begin position="219"/>
        <end position="246"/>
    </location>
</feature>
<accession>A0A9W5YDB4</accession>
<proteinExistence type="predicted"/>
<sequence length="254" mass="29391">MNLKDKLGYNPLVIVDGGYSGQIYGTDKMALPIVKDEDFIERKDFNDEIINKFIEKAKDLEFVILNIDPEEYDMPLELRINRANVNYTTYLNKYKDLGDRASVYIALQYDPKACNWDDDDNSLLKMFYYNSDSLSKDLASLINKQFDYLSTSVKPSNNYLLRQLDMTSVLIDGSFLDLKKQVEWMRDSDFIEEVSDSILIGCLQFFGIKNIEAISTEINSNADKKIKKLQEKVDKLSKKVDSLEKQITDVDKFI</sequence>
<evidence type="ECO:0000313" key="4">
    <source>
        <dbReference type="Proteomes" id="UP001144256"/>
    </source>
</evidence>
<dbReference type="SUPFAM" id="SSF53187">
    <property type="entry name" value="Zn-dependent exopeptidases"/>
    <property type="match status" value="1"/>
</dbReference>
<gene>
    <name evidence="3" type="ORF">SH1V18_30560</name>
</gene>
<evidence type="ECO:0000313" key="3">
    <source>
        <dbReference type="EMBL" id="GKX30576.1"/>
    </source>
</evidence>
<dbReference type="GO" id="GO:0008745">
    <property type="term" value="F:N-acetylmuramoyl-L-alanine amidase activity"/>
    <property type="evidence" value="ECO:0007669"/>
    <property type="project" value="InterPro"/>
</dbReference>
<name>A0A9W5YDB4_9FIRM</name>
<dbReference type="InterPro" id="IPR002508">
    <property type="entry name" value="MurNAc-LAA_cat"/>
</dbReference>
<keyword evidence="4" id="KW-1185">Reference proteome</keyword>
<dbReference type="Gene3D" id="3.40.630.40">
    <property type="entry name" value="Zn-dependent exopeptidases"/>
    <property type="match status" value="1"/>
</dbReference>
<dbReference type="Proteomes" id="UP001144256">
    <property type="component" value="Unassembled WGS sequence"/>
</dbReference>
<dbReference type="Pfam" id="PF01520">
    <property type="entry name" value="Amidase_3"/>
    <property type="match status" value="1"/>
</dbReference>
<organism evidence="3 4">
    <name type="scientific">Vallitalea longa</name>
    <dbReference type="NCBI Taxonomy" id="2936439"/>
    <lineage>
        <taxon>Bacteria</taxon>
        <taxon>Bacillati</taxon>
        <taxon>Bacillota</taxon>
        <taxon>Clostridia</taxon>
        <taxon>Lachnospirales</taxon>
        <taxon>Vallitaleaceae</taxon>
        <taxon>Vallitalea</taxon>
    </lineage>
</organism>
<keyword evidence="1" id="KW-0175">Coiled coil</keyword>
<dbReference type="GO" id="GO:0009253">
    <property type="term" value="P:peptidoglycan catabolic process"/>
    <property type="evidence" value="ECO:0007669"/>
    <property type="project" value="InterPro"/>
</dbReference>
<feature type="domain" description="MurNAc-LAA" evidence="2">
    <location>
        <begin position="126"/>
        <end position="200"/>
    </location>
</feature>
<reference evidence="3" key="1">
    <citation type="submission" date="2022-06" db="EMBL/GenBank/DDBJ databases">
        <title>Vallitalea longa sp. nov., an anaerobic bacterium isolated from marine sediment.</title>
        <authorList>
            <person name="Hirano S."/>
            <person name="Terahara T."/>
            <person name="Mori K."/>
            <person name="Hamada M."/>
            <person name="Matsumoto R."/>
            <person name="Kobayashi T."/>
        </authorList>
    </citation>
    <scope>NUCLEOTIDE SEQUENCE</scope>
    <source>
        <strain evidence="3">SH18-1</strain>
    </source>
</reference>
<comment type="caution">
    <text evidence="3">The sequence shown here is derived from an EMBL/GenBank/DDBJ whole genome shotgun (WGS) entry which is preliminary data.</text>
</comment>
<dbReference type="RefSeq" id="WP_281816877.1">
    <property type="nucleotide sequence ID" value="NZ_BRLB01000010.1"/>
</dbReference>
<evidence type="ECO:0000259" key="2">
    <source>
        <dbReference type="Pfam" id="PF01520"/>
    </source>
</evidence>
<protein>
    <recommendedName>
        <fullName evidence="2">MurNAc-LAA domain-containing protein</fullName>
    </recommendedName>
</protein>
<dbReference type="EMBL" id="BRLB01000010">
    <property type="protein sequence ID" value="GKX30576.1"/>
    <property type="molecule type" value="Genomic_DNA"/>
</dbReference>